<dbReference type="OrthoDB" id="546632at2759"/>
<evidence type="ECO:0000313" key="2">
    <source>
        <dbReference type="Proteomes" id="UP000298061"/>
    </source>
</evidence>
<dbReference type="AlphaFoldDB" id="A0A4Y9ZRI7"/>
<gene>
    <name evidence="1" type="ORF">EWM64_g7139</name>
</gene>
<dbReference type="Proteomes" id="UP000298061">
    <property type="component" value="Unassembled WGS sequence"/>
</dbReference>
<organism evidence="1 2">
    <name type="scientific">Hericium alpestre</name>
    <dbReference type="NCBI Taxonomy" id="135208"/>
    <lineage>
        <taxon>Eukaryota</taxon>
        <taxon>Fungi</taxon>
        <taxon>Dikarya</taxon>
        <taxon>Basidiomycota</taxon>
        <taxon>Agaricomycotina</taxon>
        <taxon>Agaricomycetes</taxon>
        <taxon>Russulales</taxon>
        <taxon>Hericiaceae</taxon>
        <taxon>Hericium</taxon>
    </lineage>
</organism>
<dbReference type="EMBL" id="SFCI01001063">
    <property type="protein sequence ID" value="TFY76874.1"/>
    <property type="molecule type" value="Genomic_DNA"/>
</dbReference>
<comment type="caution">
    <text evidence="1">The sequence shown here is derived from an EMBL/GenBank/DDBJ whole genome shotgun (WGS) entry which is preliminary data.</text>
</comment>
<dbReference type="STRING" id="135208.A0A4Y9ZRI7"/>
<name>A0A4Y9ZRI7_9AGAM</name>
<proteinExistence type="predicted"/>
<keyword evidence="2" id="KW-1185">Reference proteome</keyword>
<accession>A0A4Y9ZRI7</accession>
<reference evidence="1 2" key="1">
    <citation type="submission" date="2019-02" db="EMBL/GenBank/DDBJ databases">
        <title>Genome sequencing of the rare red list fungi Hericium alpestre (H. flagellum).</title>
        <authorList>
            <person name="Buettner E."/>
            <person name="Kellner H."/>
        </authorList>
    </citation>
    <scope>NUCLEOTIDE SEQUENCE [LARGE SCALE GENOMIC DNA]</scope>
    <source>
        <strain evidence="1 2">DSM 108284</strain>
    </source>
</reference>
<evidence type="ECO:0000313" key="1">
    <source>
        <dbReference type="EMBL" id="TFY76874.1"/>
    </source>
</evidence>
<sequence length="140" mass="15733">MHTCDEDLPAVAQGRRRSVDIGGLHLALGDEGSGQGWVGWEECARSHPCYAELLSDMYTQTHAAVNTDEHLTLLVIPDKTRRRLIRSLDSWHFEPHKLPDEEVLFCSLILFEALFRIEGLPEAVQVSISALLVVLFPPPY</sequence>
<protein>
    <submittedName>
        <fullName evidence="1">Uncharacterized protein</fullName>
    </submittedName>
</protein>